<evidence type="ECO:0000313" key="1">
    <source>
        <dbReference type="EnsemblMetazoa" id="GBRI030885-PA"/>
    </source>
</evidence>
<sequence>MSVLCSFCLTFLVAVIDCIYKYLIIMVGRSMHINKRRLAFLIARKNCTAMTTFILLFATASRSKKYTIWPGSWVAKKLRVPQHYYDDDDDDDDYDGYERWLNGVLSKVTDDHDDDDDDVDYVHEHDEQRLQLLHDELKLPLHVRPFIFADVDAEDEDGDEELLLLLIDVVLDLLAGIVIRINAYGLI</sequence>
<dbReference type="Proteomes" id="UP000091820">
    <property type="component" value="Unassembled WGS sequence"/>
</dbReference>
<dbReference type="AlphaFoldDB" id="A0A1A9WT01"/>
<dbReference type="EnsemblMetazoa" id="GBRI030885-RA">
    <property type="protein sequence ID" value="GBRI030885-PA"/>
    <property type="gene ID" value="GBRI030885"/>
</dbReference>
<name>A0A1A9WT01_9MUSC</name>
<organism evidence="1 2">
    <name type="scientific">Glossina brevipalpis</name>
    <dbReference type="NCBI Taxonomy" id="37001"/>
    <lineage>
        <taxon>Eukaryota</taxon>
        <taxon>Metazoa</taxon>
        <taxon>Ecdysozoa</taxon>
        <taxon>Arthropoda</taxon>
        <taxon>Hexapoda</taxon>
        <taxon>Insecta</taxon>
        <taxon>Pterygota</taxon>
        <taxon>Neoptera</taxon>
        <taxon>Endopterygota</taxon>
        <taxon>Diptera</taxon>
        <taxon>Brachycera</taxon>
        <taxon>Muscomorpha</taxon>
        <taxon>Hippoboscoidea</taxon>
        <taxon>Glossinidae</taxon>
        <taxon>Glossina</taxon>
    </lineage>
</organism>
<reference evidence="1" key="2">
    <citation type="submission" date="2020-05" db="UniProtKB">
        <authorList>
            <consortium name="EnsemblMetazoa"/>
        </authorList>
    </citation>
    <scope>IDENTIFICATION</scope>
    <source>
        <strain evidence="1">IAEA</strain>
    </source>
</reference>
<protein>
    <submittedName>
        <fullName evidence="1">Uncharacterized protein</fullName>
    </submittedName>
</protein>
<evidence type="ECO:0000313" key="2">
    <source>
        <dbReference type="Proteomes" id="UP000091820"/>
    </source>
</evidence>
<proteinExistence type="predicted"/>
<dbReference type="VEuPathDB" id="VectorBase:GBRI030885"/>
<reference evidence="2" key="1">
    <citation type="submission" date="2014-03" db="EMBL/GenBank/DDBJ databases">
        <authorList>
            <person name="Aksoy S."/>
            <person name="Warren W."/>
            <person name="Wilson R.K."/>
        </authorList>
    </citation>
    <scope>NUCLEOTIDE SEQUENCE [LARGE SCALE GENOMIC DNA]</scope>
    <source>
        <strain evidence="2">IAEA</strain>
    </source>
</reference>
<accession>A0A1A9WT01</accession>
<keyword evidence="2" id="KW-1185">Reference proteome</keyword>